<dbReference type="InterPro" id="IPR010290">
    <property type="entry name" value="TM_effector"/>
</dbReference>
<dbReference type="GO" id="GO:0022857">
    <property type="term" value="F:transmembrane transporter activity"/>
    <property type="evidence" value="ECO:0007669"/>
    <property type="project" value="InterPro"/>
</dbReference>
<evidence type="ECO:0000259" key="8">
    <source>
        <dbReference type="PROSITE" id="PS50850"/>
    </source>
</evidence>
<dbReference type="PROSITE" id="PS50850">
    <property type="entry name" value="MFS"/>
    <property type="match status" value="1"/>
</dbReference>
<dbReference type="Pfam" id="PF05977">
    <property type="entry name" value="MFS_3"/>
    <property type="match status" value="1"/>
</dbReference>
<dbReference type="Proteomes" id="UP000307087">
    <property type="component" value="Unassembled WGS sequence"/>
</dbReference>
<reference evidence="9 10" key="1">
    <citation type="journal article" date="2009" name="Int. J. Syst. Evol. Microbiol.">
        <title>Nocardioides caeni sp. nov., isolated from wastewater.</title>
        <authorList>
            <person name="Yoon J.H."/>
            <person name="Kang S.J."/>
            <person name="Park S."/>
            <person name="Kim W."/>
            <person name="Oh T.K."/>
        </authorList>
    </citation>
    <scope>NUCLEOTIDE SEQUENCE [LARGE SCALE GENOMIC DNA]</scope>
    <source>
        <strain evidence="9 10">DSM 23134</strain>
    </source>
</reference>
<dbReference type="PANTHER" id="PTHR23513:SF9">
    <property type="entry name" value="ENTEROBACTIN EXPORTER ENTS"/>
    <property type="match status" value="1"/>
</dbReference>
<comment type="subcellular location">
    <subcellularLocation>
        <location evidence="1">Cell inner membrane</location>
        <topology evidence="1">Multi-pass membrane protein</topology>
    </subcellularLocation>
</comment>
<feature type="domain" description="Major facilitator superfamily (MFS) profile" evidence="8">
    <location>
        <begin position="216"/>
        <end position="427"/>
    </location>
</feature>
<feature type="transmembrane region" description="Helical" evidence="7">
    <location>
        <begin position="321"/>
        <end position="339"/>
    </location>
</feature>
<evidence type="ECO:0000256" key="3">
    <source>
        <dbReference type="ARBA" id="ARBA00022475"/>
    </source>
</evidence>
<gene>
    <name evidence="9" type="ORF">E9934_17970</name>
</gene>
<feature type="transmembrane region" description="Helical" evidence="7">
    <location>
        <begin position="21"/>
        <end position="45"/>
    </location>
</feature>
<feature type="transmembrane region" description="Helical" evidence="7">
    <location>
        <begin position="51"/>
        <end position="70"/>
    </location>
</feature>
<evidence type="ECO:0000256" key="5">
    <source>
        <dbReference type="ARBA" id="ARBA00022989"/>
    </source>
</evidence>
<keyword evidence="10" id="KW-1185">Reference proteome</keyword>
<comment type="caution">
    <text evidence="9">The sequence shown here is derived from an EMBL/GenBank/DDBJ whole genome shotgun (WGS) entry which is preliminary data.</text>
</comment>
<feature type="transmembrane region" description="Helical" evidence="7">
    <location>
        <begin position="384"/>
        <end position="417"/>
    </location>
</feature>
<dbReference type="CDD" id="cd06173">
    <property type="entry name" value="MFS_MefA_like"/>
    <property type="match status" value="1"/>
</dbReference>
<organism evidence="9 10">
    <name type="scientific">Nocardioides caeni</name>
    <dbReference type="NCBI Taxonomy" id="574700"/>
    <lineage>
        <taxon>Bacteria</taxon>
        <taxon>Bacillati</taxon>
        <taxon>Actinomycetota</taxon>
        <taxon>Actinomycetes</taxon>
        <taxon>Propionibacteriales</taxon>
        <taxon>Nocardioidaceae</taxon>
        <taxon>Nocardioides</taxon>
    </lineage>
</organism>
<feature type="transmembrane region" description="Helical" evidence="7">
    <location>
        <begin position="293"/>
        <end position="315"/>
    </location>
</feature>
<feature type="transmembrane region" description="Helical" evidence="7">
    <location>
        <begin position="359"/>
        <end position="378"/>
    </location>
</feature>
<keyword evidence="6 7" id="KW-0472">Membrane</keyword>
<keyword evidence="3" id="KW-1003">Cell membrane</keyword>
<proteinExistence type="predicted"/>
<sequence>MSLRGLLADTRPLQNPYFRRLWTANIITVIGAQLTVVAVPAQIYADTDSSAYVGLTGVFGLVPLIVFGLWGGALADHFDRRTILRVTTTGLIVTAALFWLQAAMGNTNVWLLLCLFSVQQAFFAVNQPTRSAVLPRLVESDLLPAANSLNMTVFQAGAIGGPLVAGALIPVVGYSWLYLADAICLLATLWAVIRLPSLPVEGATGTPGLRSVVEGFTYLRTQPVLLMSFVVDIIAMLFGMPRALFPEIAHESFLGPEEGGLAFAVLFAGIPAGAVLGGVFSGWVSRISAQGKAVIWCIVVWGLAMVGFGVAVGFADAAPDAARLWLVIAVLMLIVGGAADMASAAFRTSMLQSAATDEVRGRLQGIFIVVVAGGPRIADVAHGASAAMVGTAVAAAGGGLLVVVLVVVAALAVPSFVRYRVTTAARS</sequence>
<dbReference type="InterPro" id="IPR020846">
    <property type="entry name" value="MFS_dom"/>
</dbReference>
<feature type="transmembrane region" description="Helical" evidence="7">
    <location>
        <begin position="82"/>
        <end position="102"/>
    </location>
</feature>
<keyword evidence="5 7" id="KW-1133">Transmembrane helix</keyword>
<dbReference type="SUPFAM" id="SSF103473">
    <property type="entry name" value="MFS general substrate transporter"/>
    <property type="match status" value="1"/>
</dbReference>
<accession>A0A4S8N032</accession>
<dbReference type="AlphaFoldDB" id="A0A4S8N032"/>
<dbReference type="OrthoDB" id="5494559at2"/>
<dbReference type="EMBL" id="STGW01000019">
    <property type="protein sequence ID" value="THV08975.1"/>
    <property type="molecule type" value="Genomic_DNA"/>
</dbReference>
<evidence type="ECO:0000313" key="9">
    <source>
        <dbReference type="EMBL" id="THV08975.1"/>
    </source>
</evidence>
<feature type="transmembrane region" description="Helical" evidence="7">
    <location>
        <begin position="224"/>
        <end position="241"/>
    </location>
</feature>
<dbReference type="RefSeq" id="WP_136564286.1">
    <property type="nucleotide sequence ID" value="NZ_BAABLS010000006.1"/>
</dbReference>
<evidence type="ECO:0000256" key="1">
    <source>
        <dbReference type="ARBA" id="ARBA00004429"/>
    </source>
</evidence>
<dbReference type="GO" id="GO:0005886">
    <property type="term" value="C:plasma membrane"/>
    <property type="evidence" value="ECO:0007669"/>
    <property type="project" value="UniProtKB-SubCell"/>
</dbReference>
<feature type="transmembrane region" description="Helical" evidence="7">
    <location>
        <begin position="261"/>
        <end position="281"/>
    </location>
</feature>
<dbReference type="InterPro" id="IPR036259">
    <property type="entry name" value="MFS_trans_sf"/>
</dbReference>
<feature type="transmembrane region" description="Helical" evidence="7">
    <location>
        <begin position="146"/>
        <end position="169"/>
    </location>
</feature>
<evidence type="ECO:0000256" key="4">
    <source>
        <dbReference type="ARBA" id="ARBA00022692"/>
    </source>
</evidence>
<evidence type="ECO:0000256" key="6">
    <source>
        <dbReference type="ARBA" id="ARBA00023136"/>
    </source>
</evidence>
<name>A0A4S8N032_9ACTN</name>
<evidence type="ECO:0000256" key="2">
    <source>
        <dbReference type="ARBA" id="ARBA00022448"/>
    </source>
</evidence>
<evidence type="ECO:0000256" key="7">
    <source>
        <dbReference type="SAM" id="Phobius"/>
    </source>
</evidence>
<keyword evidence="2" id="KW-0813">Transport</keyword>
<keyword evidence="4 7" id="KW-0812">Transmembrane</keyword>
<evidence type="ECO:0000313" key="10">
    <source>
        <dbReference type="Proteomes" id="UP000307087"/>
    </source>
</evidence>
<dbReference type="Gene3D" id="1.20.1250.20">
    <property type="entry name" value="MFS general substrate transporter like domains"/>
    <property type="match status" value="1"/>
</dbReference>
<dbReference type="PANTHER" id="PTHR23513">
    <property type="entry name" value="INTEGRAL MEMBRANE EFFLUX PROTEIN-RELATED"/>
    <property type="match status" value="1"/>
</dbReference>
<protein>
    <submittedName>
        <fullName evidence="9">MFS transporter</fullName>
    </submittedName>
</protein>